<accession>F2L4F8</accession>
<dbReference type="AlphaFoldDB" id="F2L4F8"/>
<dbReference type="InterPro" id="IPR005146">
    <property type="entry name" value="B3/B4_tRNA-bd"/>
</dbReference>
<keyword evidence="3" id="KW-1185">Reference proteome</keyword>
<dbReference type="Gene3D" id="3.50.40.10">
    <property type="entry name" value="Phenylalanyl-trna Synthetase, Chain B, domain 3"/>
    <property type="match status" value="1"/>
</dbReference>
<dbReference type="GO" id="GO:0004826">
    <property type="term" value="F:phenylalanine-tRNA ligase activity"/>
    <property type="evidence" value="ECO:0007669"/>
    <property type="project" value="InterPro"/>
</dbReference>
<proteinExistence type="predicted"/>
<feature type="domain" description="B3/B4 tRNA-binding" evidence="1">
    <location>
        <begin position="90"/>
        <end position="241"/>
    </location>
</feature>
<evidence type="ECO:0000313" key="3">
    <source>
        <dbReference type="Proteomes" id="UP000008138"/>
    </source>
</evidence>
<dbReference type="SMART" id="SM00873">
    <property type="entry name" value="B3_4"/>
    <property type="match status" value="1"/>
</dbReference>
<dbReference type="Pfam" id="PF03483">
    <property type="entry name" value="B3_4"/>
    <property type="match status" value="1"/>
</dbReference>
<dbReference type="KEGG" id="tuz:TUZN_1931"/>
<gene>
    <name evidence="2" type="ordered locus">TUZN_1931</name>
</gene>
<dbReference type="SUPFAM" id="SSF56037">
    <property type="entry name" value="PheT/TilS domain"/>
    <property type="match status" value="1"/>
</dbReference>
<organism evidence="2 3">
    <name type="scientific">Thermoproteus uzoniensis (strain 768-20)</name>
    <dbReference type="NCBI Taxonomy" id="999630"/>
    <lineage>
        <taxon>Archaea</taxon>
        <taxon>Thermoproteota</taxon>
        <taxon>Thermoprotei</taxon>
        <taxon>Thermoproteales</taxon>
        <taxon>Thermoproteaceae</taxon>
        <taxon>Thermoproteus</taxon>
    </lineage>
</organism>
<dbReference type="PANTHER" id="PTHR39209">
    <property type="match status" value="1"/>
</dbReference>
<reference key="2">
    <citation type="submission" date="2011-03" db="EMBL/GenBank/DDBJ databases">
        <title>Complete genome sequence of the thermoacidophilic crenarchaeon Thermoproteus uzoniensis 768-20.</title>
        <authorList>
            <person name="Mardanov A.V."/>
            <person name="Gumerov V.M."/>
            <person name="Beletsky A.V."/>
            <person name="Prokofeva M.I."/>
            <person name="Bonch-Osmolovskaya E.A."/>
            <person name="Ravin N.V."/>
            <person name="Skryabin K.G."/>
        </authorList>
    </citation>
    <scope>NUCLEOTIDE SEQUENCE</scope>
    <source>
        <strain>768-20</strain>
    </source>
</reference>
<reference evidence="2 3" key="1">
    <citation type="journal article" date="2011" name="J. Bacteriol.">
        <title>Complete genome sequence of the thermoacidophilic crenarchaeon Thermoproteus uzoniensis 768-20.</title>
        <authorList>
            <person name="Mardanov A.V."/>
            <person name="Gumerov V.M."/>
            <person name="Beletsky A.V."/>
            <person name="Prokofeva M.I."/>
            <person name="Bonch-Osmolovskaya E.A."/>
            <person name="Ravin N.V."/>
            <person name="Skryabin K.G."/>
        </authorList>
    </citation>
    <scope>NUCLEOTIDE SEQUENCE [LARGE SCALE GENOMIC DNA]</scope>
    <source>
        <strain evidence="2 3">768-20</strain>
    </source>
</reference>
<protein>
    <submittedName>
        <fullName evidence="2">B3/4 domain protein</fullName>
    </submittedName>
</protein>
<dbReference type="eggNOG" id="arCOG04250">
    <property type="taxonomic scope" value="Archaea"/>
</dbReference>
<dbReference type="EMBL" id="CP002590">
    <property type="protein sequence ID" value="AEA13390.1"/>
    <property type="molecule type" value="Genomic_DNA"/>
</dbReference>
<dbReference type="InterPro" id="IPR020825">
    <property type="entry name" value="Phe-tRNA_synthase-like_B3/B4"/>
</dbReference>
<evidence type="ECO:0000259" key="1">
    <source>
        <dbReference type="SMART" id="SM00873"/>
    </source>
</evidence>
<name>F2L4F8_THEU7</name>
<sequence>MDFPKSDEDFKGSRWPAIAALKDKSPALTTAMDIKNLVSDVGVKVAYQTVRGINNAMRPKELDALIKSAEEEVRNKYKIEDLKNNKIIRIYRDFYWKVIKIDPTKQRPAQEALLRRVLHGEPLPRINPAVDIGNVASIKWLLPVGLYDIDKIGSESLELRWSRGELFRPIGGKPVQVNGQIILAAGDVVLHVYPYRDSELTKVDESTKNVLIVVAGLKEIENDSLIECAKFISTNFEQLLGGKAGDIKII</sequence>
<dbReference type="HOGENOM" id="CLU_076869_2_0_2"/>
<dbReference type="STRING" id="999630.TUZN_1931"/>
<dbReference type="PANTHER" id="PTHR39209:SF2">
    <property type="entry name" value="CYTOPLASMIC PROTEIN"/>
    <property type="match status" value="1"/>
</dbReference>
<dbReference type="Proteomes" id="UP000008138">
    <property type="component" value="Chromosome"/>
</dbReference>
<dbReference type="GO" id="GO:0003723">
    <property type="term" value="F:RNA binding"/>
    <property type="evidence" value="ECO:0007669"/>
    <property type="project" value="InterPro"/>
</dbReference>
<evidence type="ECO:0000313" key="2">
    <source>
        <dbReference type="EMBL" id="AEA13390.1"/>
    </source>
</evidence>